<dbReference type="InterPro" id="IPR005302">
    <property type="entry name" value="MoCF_Sase_C"/>
</dbReference>
<evidence type="ECO:0000259" key="1">
    <source>
        <dbReference type="PROSITE" id="PS51340"/>
    </source>
</evidence>
<evidence type="ECO:0000313" key="3">
    <source>
        <dbReference type="Proteomes" id="UP000008370"/>
    </source>
</evidence>
<dbReference type="GO" id="GO:0003824">
    <property type="term" value="F:catalytic activity"/>
    <property type="evidence" value="ECO:0007669"/>
    <property type="project" value="InterPro"/>
</dbReference>
<dbReference type="PANTHER" id="PTHR14237">
    <property type="entry name" value="MOLYBDOPTERIN COFACTOR SULFURASE MOSC"/>
    <property type="match status" value="1"/>
</dbReference>
<evidence type="ECO:0000313" key="2">
    <source>
        <dbReference type="EMBL" id="EKM61497.1"/>
    </source>
</evidence>
<keyword evidence="3" id="KW-1185">Reference proteome</keyword>
<dbReference type="GO" id="GO:0030151">
    <property type="term" value="F:molybdenum ion binding"/>
    <property type="evidence" value="ECO:0007669"/>
    <property type="project" value="InterPro"/>
</dbReference>
<dbReference type="STRING" id="650164.K5XEJ8"/>
<dbReference type="OrthoDB" id="17255at2759"/>
<name>K5XEJ8_PHACS</name>
<gene>
    <name evidence="2" type="ORF">PHACADRAFT_248154</name>
</gene>
<dbReference type="KEGG" id="pco:PHACADRAFT_248154"/>
<dbReference type="GeneID" id="18914271"/>
<proteinExistence type="predicted"/>
<dbReference type="RefSeq" id="XP_007390908.1">
    <property type="nucleotide sequence ID" value="XM_007390846.1"/>
</dbReference>
<dbReference type="AlphaFoldDB" id="K5XEJ8"/>
<dbReference type="HOGENOM" id="CLU_028286_1_0_1"/>
<dbReference type="Proteomes" id="UP000008370">
    <property type="component" value="Unassembled WGS sequence"/>
</dbReference>
<organism evidence="2 3">
    <name type="scientific">Phanerochaete carnosa (strain HHB-10118-sp)</name>
    <name type="common">White-rot fungus</name>
    <name type="synonym">Peniophora carnosa</name>
    <dbReference type="NCBI Taxonomy" id="650164"/>
    <lineage>
        <taxon>Eukaryota</taxon>
        <taxon>Fungi</taxon>
        <taxon>Dikarya</taxon>
        <taxon>Basidiomycota</taxon>
        <taxon>Agaricomycotina</taxon>
        <taxon>Agaricomycetes</taxon>
        <taxon>Polyporales</taxon>
        <taxon>Phanerochaetaceae</taxon>
        <taxon>Phanerochaete</taxon>
    </lineage>
</organism>
<dbReference type="Pfam" id="PF03476">
    <property type="entry name" value="MOSC_N"/>
    <property type="match status" value="1"/>
</dbReference>
<reference evidence="2 3" key="1">
    <citation type="journal article" date="2012" name="BMC Genomics">
        <title>Comparative genomics of the white-rot fungi, Phanerochaete carnosa and P. chrysosporium, to elucidate the genetic basis of the distinct wood types they colonize.</title>
        <authorList>
            <person name="Suzuki H."/>
            <person name="MacDonald J."/>
            <person name="Syed K."/>
            <person name="Salamov A."/>
            <person name="Hori C."/>
            <person name="Aerts A."/>
            <person name="Henrissat B."/>
            <person name="Wiebenga A."/>
            <person name="vanKuyk P.A."/>
            <person name="Barry K."/>
            <person name="Lindquist E."/>
            <person name="LaButti K."/>
            <person name="Lapidus A."/>
            <person name="Lucas S."/>
            <person name="Coutinho P."/>
            <person name="Gong Y."/>
            <person name="Samejima M."/>
            <person name="Mahadevan R."/>
            <person name="Abou-Zaid M."/>
            <person name="de Vries R.P."/>
            <person name="Igarashi K."/>
            <person name="Yadav J.S."/>
            <person name="Grigoriev I.V."/>
            <person name="Master E.R."/>
        </authorList>
    </citation>
    <scope>NUCLEOTIDE SEQUENCE [LARGE SCALE GENOMIC DNA]</scope>
    <source>
        <strain evidence="2 3">HHB-10118-sp</strain>
    </source>
</reference>
<dbReference type="SUPFAM" id="SSF50800">
    <property type="entry name" value="PK beta-barrel domain-like"/>
    <property type="match status" value="1"/>
</dbReference>
<protein>
    <recommendedName>
        <fullName evidence="1">MOSC domain-containing protein</fullName>
    </recommendedName>
</protein>
<dbReference type="InterPro" id="IPR005303">
    <property type="entry name" value="MOCOS_middle"/>
</dbReference>
<sequence>MVQVDNGQIRVTKILVHPIKSCRGTSVREVRYTPQGLENDRKWAVLDSAENKILTARELPRLVLVEPELRCDASSPTKGKLVVTVRPDSGPVSFAVPIEPTPDMLSQWEIVSDTSLFDRSAQDAYIVQSLSRGGPSPSQILSDFLGRPVHLIVKGPTPRSCLPTHAFPTLKATAVFQDGYPVLFASEESLEAVAQAVNDTAKSGPDSPGALGKIGGMDHARWEKEKVPIERFRPNIVVRGAGTPFSEDIWEKVYVTPRGSNTKDESRSFTLVSRCARCLLPNVDPATGVRDAAVPYKVISKFRTGVAPEREKTPCFGSNAVPGGNGIIRVGDQISVVEWVQSRN</sequence>
<dbReference type="InParanoid" id="K5XEJ8"/>
<dbReference type="PROSITE" id="PS51340">
    <property type="entry name" value="MOSC"/>
    <property type="match status" value="1"/>
</dbReference>
<feature type="domain" description="MOSC" evidence="1">
    <location>
        <begin position="156"/>
        <end position="337"/>
    </location>
</feature>
<dbReference type="SUPFAM" id="SSF141673">
    <property type="entry name" value="MOSC N-terminal domain-like"/>
    <property type="match status" value="1"/>
</dbReference>
<dbReference type="InterPro" id="IPR011037">
    <property type="entry name" value="Pyrv_Knase-like_insert_dom_sf"/>
</dbReference>
<dbReference type="GO" id="GO:0030170">
    <property type="term" value="F:pyridoxal phosphate binding"/>
    <property type="evidence" value="ECO:0007669"/>
    <property type="project" value="InterPro"/>
</dbReference>
<accession>K5XEJ8</accession>
<dbReference type="PANTHER" id="PTHR14237:SF19">
    <property type="entry name" value="MITOCHONDRIAL AMIDOXIME REDUCING COMPONENT 1"/>
    <property type="match status" value="1"/>
</dbReference>
<dbReference type="Pfam" id="PF03473">
    <property type="entry name" value="MOSC"/>
    <property type="match status" value="1"/>
</dbReference>
<dbReference type="EMBL" id="JH930468">
    <property type="protein sequence ID" value="EKM61497.1"/>
    <property type="molecule type" value="Genomic_DNA"/>
</dbReference>